<reference evidence="2 3" key="1">
    <citation type="submission" date="2016-03" db="EMBL/GenBank/DDBJ databases">
        <title>Niastella vici sp. nov., isolated from farmland soil.</title>
        <authorList>
            <person name="Chen L."/>
            <person name="Wang D."/>
            <person name="Yang S."/>
            <person name="Wang G."/>
        </authorList>
    </citation>
    <scope>NUCLEOTIDE SEQUENCE [LARGE SCALE GENOMIC DNA]</scope>
    <source>
        <strain evidence="2 3">DJ57</strain>
    </source>
</reference>
<organism evidence="2 3">
    <name type="scientific">Niastella vici</name>
    <dbReference type="NCBI Taxonomy" id="1703345"/>
    <lineage>
        <taxon>Bacteria</taxon>
        <taxon>Pseudomonadati</taxon>
        <taxon>Bacteroidota</taxon>
        <taxon>Chitinophagia</taxon>
        <taxon>Chitinophagales</taxon>
        <taxon>Chitinophagaceae</taxon>
        <taxon>Niastella</taxon>
    </lineage>
</organism>
<proteinExistence type="predicted"/>
<gene>
    <name evidence="2" type="ORF">A3860_37070</name>
</gene>
<name>A0A1V9FMM1_9BACT</name>
<sequence length="134" mass="15138">MEGSYFLYIQIINDTFNTSFNLFDNYSKYVYTPSSVQVTLNKKKFKANDYIIAQIAYNAIGKLQAVERSSDDSAFFNGMKKVTPKLILGLILVFFLNSCKKGDILEHRDMPKHPPTEDGMVAGKPDNGLKADVR</sequence>
<keyword evidence="3" id="KW-1185">Reference proteome</keyword>
<dbReference type="AlphaFoldDB" id="A0A1V9FMM1"/>
<accession>A0A1V9FMM1</accession>
<evidence type="ECO:0000313" key="2">
    <source>
        <dbReference type="EMBL" id="OQP59604.1"/>
    </source>
</evidence>
<comment type="caution">
    <text evidence="2">The sequence shown here is derived from an EMBL/GenBank/DDBJ whole genome shotgun (WGS) entry which is preliminary data.</text>
</comment>
<feature type="region of interest" description="Disordered" evidence="1">
    <location>
        <begin position="110"/>
        <end position="134"/>
    </location>
</feature>
<dbReference type="STRING" id="1703345.A3860_37070"/>
<protein>
    <submittedName>
        <fullName evidence="2">Uncharacterized protein</fullName>
    </submittedName>
</protein>
<evidence type="ECO:0000256" key="1">
    <source>
        <dbReference type="SAM" id="MobiDB-lite"/>
    </source>
</evidence>
<evidence type="ECO:0000313" key="3">
    <source>
        <dbReference type="Proteomes" id="UP000192796"/>
    </source>
</evidence>
<dbReference type="EMBL" id="LVYD01000076">
    <property type="protein sequence ID" value="OQP59604.1"/>
    <property type="molecule type" value="Genomic_DNA"/>
</dbReference>
<dbReference type="Proteomes" id="UP000192796">
    <property type="component" value="Unassembled WGS sequence"/>
</dbReference>